<evidence type="ECO:0000256" key="5">
    <source>
        <dbReference type="ARBA" id="ARBA00012513"/>
    </source>
</evidence>
<feature type="compositionally biased region" description="Low complexity" evidence="28">
    <location>
        <begin position="916"/>
        <end position="934"/>
    </location>
</feature>
<name>A0A8K9XN26_ONCMY</name>
<dbReference type="PANTHER" id="PTHR13129">
    <property type="entry name" value="VPRBP PROTEIN-RELATED"/>
    <property type="match status" value="1"/>
</dbReference>
<keyword evidence="8" id="KW-0597">Phosphoprotein</keyword>
<keyword evidence="12" id="KW-0677">Repeat</keyword>
<evidence type="ECO:0000256" key="23">
    <source>
        <dbReference type="ARBA" id="ARBA00047899"/>
    </source>
</evidence>
<feature type="region of interest" description="Disordered" evidence="28">
    <location>
        <begin position="916"/>
        <end position="949"/>
    </location>
</feature>
<keyword evidence="7" id="KW-0723">Serine/threonine-protein kinase</keyword>
<evidence type="ECO:0000256" key="19">
    <source>
        <dbReference type="ARBA" id="ARBA00023015"/>
    </source>
</evidence>
<feature type="compositionally biased region" description="Pro residues" evidence="28">
    <location>
        <begin position="935"/>
        <end position="945"/>
    </location>
</feature>
<reference evidence="29" key="1">
    <citation type="submission" date="2020-07" db="EMBL/GenBank/DDBJ databases">
        <title>A long reads based de novo assembly of the rainbow trout Arlee double haploid line genome.</title>
        <authorList>
            <person name="Gao G."/>
            <person name="Palti Y."/>
        </authorList>
    </citation>
    <scope>NUCLEOTIDE SEQUENCE [LARGE SCALE GENOMIC DNA]</scope>
</reference>
<evidence type="ECO:0000256" key="16">
    <source>
        <dbReference type="ARBA" id="ARBA00022840"/>
    </source>
</evidence>
<dbReference type="PROSITE" id="PS50896">
    <property type="entry name" value="LISH"/>
    <property type="match status" value="1"/>
</dbReference>
<evidence type="ECO:0000256" key="18">
    <source>
        <dbReference type="ARBA" id="ARBA00022990"/>
    </source>
</evidence>
<reference evidence="29" key="2">
    <citation type="submission" date="2025-08" db="UniProtKB">
        <authorList>
            <consortium name="Ensembl"/>
        </authorList>
    </citation>
    <scope>IDENTIFICATION</scope>
</reference>
<evidence type="ECO:0000256" key="27">
    <source>
        <dbReference type="ARBA" id="ARBA00078221"/>
    </source>
</evidence>
<comment type="similarity">
    <text evidence="4">Belongs to the VPRBP/DCAF1 family.</text>
</comment>
<dbReference type="GeneTree" id="ENSGT00390000005874"/>
<keyword evidence="30" id="KW-1185">Reference proteome</keyword>
<keyword evidence="11" id="KW-0808">Transferase</keyword>
<feature type="region of interest" description="Disordered" evidence="28">
    <location>
        <begin position="961"/>
        <end position="1006"/>
    </location>
</feature>
<feature type="compositionally biased region" description="Basic and acidic residues" evidence="28">
    <location>
        <begin position="244"/>
        <end position="253"/>
    </location>
</feature>
<comment type="pathway">
    <text evidence="3">Protein modification; protein ubiquitination.</text>
</comment>
<evidence type="ECO:0000256" key="11">
    <source>
        <dbReference type="ARBA" id="ARBA00022679"/>
    </source>
</evidence>
<keyword evidence="15" id="KW-0833">Ubl conjugation pathway</keyword>
<keyword evidence="10" id="KW-0945">Host-virus interaction</keyword>
<evidence type="ECO:0000256" key="28">
    <source>
        <dbReference type="SAM" id="MobiDB-lite"/>
    </source>
</evidence>
<comment type="subcellular location">
    <subcellularLocation>
        <location evidence="2">Cytoplasm</location>
        <location evidence="2">Cytoskeleton</location>
        <location evidence="2">Microtubule organizing center</location>
        <location evidence="2">Centrosome</location>
    </subcellularLocation>
    <subcellularLocation>
        <location evidence="1">Nucleus</location>
    </subcellularLocation>
</comment>
<keyword evidence="16" id="KW-0067">ATP-binding</keyword>
<dbReference type="UniPathway" id="UPA00143"/>
<dbReference type="InterPro" id="IPR033270">
    <property type="entry name" value="VPRBP/DCAF1"/>
</dbReference>
<keyword evidence="18" id="KW-0007">Acetylation</keyword>
<evidence type="ECO:0000256" key="25">
    <source>
        <dbReference type="ARBA" id="ARBA00063313"/>
    </source>
</evidence>
<dbReference type="GO" id="GO:0080008">
    <property type="term" value="C:Cul4-RING E3 ubiquitin ligase complex"/>
    <property type="evidence" value="ECO:0007669"/>
    <property type="project" value="TreeGrafter"/>
</dbReference>
<accession>A0A8K9XN26</accession>
<evidence type="ECO:0000256" key="10">
    <source>
        <dbReference type="ARBA" id="ARBA00022581"/>
    </source>
</evidence>
<protein>
    <recommendedName>
        <fullName evidence="26">DDB1- and CUL4-associated factor 1</fullName>
        <ecNumber evidence="5">2.7.11.1</ecNumber>
    </recommendedName>
    <alternativeName>
        <fullName evidence="27">Serine/threonine-protein kinase VPRBP</fullName>
    </alternativeName>
</protein>
<evidence type="ECO:0000256" key="15">
    <source>
        <dbReference type="ARBA" id="ARBA00022786"/>
    </source>
</evidence>
<dbReference type="EC" id="2.7.11.1" evidence="5"/>
<evidence type="ECO:0000256" key="3">
    <source>
        <dbReference type="ARBA" id="ARBA00004906"/>
    </source>
</evidence>
<evidence type="ECO:0000256" key="26">
    <source>
        <dbReference type="ARBA" id="ARBA00071147"/>
    </source>
</evidence>
<keyword evidence="22" id="KW-0539">Nucleus</keyword>
<comment type="catalytic activity">
    <reaction evidence="23">
        <text>L-threonyl-[protein] + ATP = O-phospho-L-threonyl-[protein] + ADP + H(+)</text>
        <dbReference type="Rhea" id="RHEA:46608"/>
        <dbReference type="Rhea" id="RHEA-COMP:11060"/>
        <dbReference type="Rhea" id="RHEA-COMP:11605"/>
        <dbReference type="ChEBI" id="CHEBI:15378"/>
        <dbReference type="ChEBI" id="CHEBI:30013"/>
        <dbReference type="ChEBI" id="CHEBI:30616"/>
        <dbReference type="ChEBI" id="CHEBI:61977"/>
        <dbReference type="ChEBI" id="CHEBI:456216"/>
        <dbReference type="EC" id="2.7.11.1"/>
    </reaction>
</comment>
<evidence type="ECO:0000256" key="13">
    <source>
        <dbReference type="ARBA" id="ARBA00022741"/>
    </source>
</evidence>
<gene>
    <name evidence="29" type="primary">LOC110493303</name>
</gene>
<dbReference type="GO" id="GO:0005634">
    <property type="term" value="C:nucleus"/>
    <property type="evidence" value="ECO:0007669"/>
    <property type="project" value="UniProtKB-SubCell"/>
</dbReference>
<dbReference type="InterPro" id="IPR015943">
    <property type="entry name" value="WD40/YVTN_repeat-like_dom_sf"/>
</dbReference>
<evidence type="ECO:0000256" key="1">
    <source>
        <dbReference type="ARBA" id="ARBA00004123"/>
    </source>
</evidence>
<keyword evidence="17" id="KW-0156">Chromatin regulator</keyword>
<dbReference type="GO" id="GO:0016567">
    <property type="term" value="P:protein ubiquitination"/>
    <property type="evidence" value="ECO:0007669"/>
    <property type="project" value="UniProtKB-UniPathway"/>
</dbReference>
<evidence type="ECO:0000256" key="21">
    <source>
        <dbReference type="ARBA" id="ARBA00023212"/>
    </source>
</evidence>
<evidence type="ECO:0000256" key="8">
    <source>
        <dbReference type="ARBA" id="ARBA00022553"/>
    </source>
</evidence>
<comment type="subunit">
    <text evidence="25">Component of the DCX (DDB1-CUL4-X-box) E3 ubiquitin-protein ligase complex, named CUL4A-RBX1-DDB1-DCAF1/VPRBP complex. Interacts with DDB1; the interaction is direct. Also forms a ternary complex with DDA1 and DDB1. Interacts with NF2 (via FERM domain). Component of the EDVP complex, a E3 ligase complex containing DYRK2, EDD/UBR5, DDB1 and DCAF1. Interacts with DYRK2; the interaction is direct. Interacts with RAG1; the interaction is direct. Interacts with LLGL1 and LLGL2. Interacts with histone H3. Interacts with ESR1 and LATS1; probably recruited by LATS1 to promote ESR1 ubiquitination and ubiquitin-mediated proteasomal degradation. Directly interacts with TET1, TET2 and TET3 (via C-terminus). Interacts with CEP78; promoting DCAF1 localization to centrosomes.</text>
</comment>
<evidence type="ECO:0000313" key="29">
    <source>
        <dbReference type="Ensembl" id="ENSOMYP00000136036.1"/>
    </source>
</evidence>
<organism evidence="29 30">
    <name type="scientific">Oncorhynchus mykiss</name>
    <name type="common">Rainbow trout</name>
    <name type="synonym">Salmo gairdneri</name>
    <dbReference type="NCBI Taxonomy" id="8022"/>
    <lineage>
        <taxon>Eukaryota</taxon>
        <taxon>Metazoa</taxon>
        <taxon>Chordata</taxon>
        <taxon>Craniata</taxon>
        <taxon>Vertebrata</taxon>
        <taxon>Euteleostomi</taxon>
        <taxon>Actinopterygii</taxon>
        <taxon>Neopterygii</taxon>
        <taxon>Teleostei</taxon>
        <taxon>Protacanthopterygii</taxon>
        <taxon>Salmoniformes</taxon>
        <taxon>Salmonidae</taxon>
        <taxon>Salmoninae</taxon>
        <taxon>Oncorhynchus</taxon>
    </lineage>
</organism>
<keyword evidence="9" id="KW-0853">WD repeat</keyword>
<keyword evidence="6" id="KW-0963">Cytoplasm</keyword>
<evidence type="ECO:0000256" key="9">
    <source>
        <dbReference type="ARBA" id="ARBA00022574"/>
    </source>
</evidence>
<dbReference type="GO" id="GO:1990244">
    <property type="term" value="F:histone H2AT120 kinase activity"/>
    <property type="evidence" value="ECO:0007669"/>
    <property type="project" value="TreeGrafter"/>
</dbReference>
<dbReference type="SMART" id="SM00667">
    <property type="entry name" value="LisH"/>
    <property type="match status" value="1"/>
</dbReference>
<dbReference type="Ensembl" id="ENSOMYT00000146377.1">
    <property type="protein sequence ID" value="ENSOMYP00000136036.1"/>
    <property type="gene ID" value="ENSOMYG00000032724.2"/>
</dbReference>
<evidence type="ECO:0000256" key="17">
    <source>
        <dbReference type="ARBA" id="ARBA00022853"/>
    </source>
</evidence>
<dbReference type="GO" id="GO:0005813">
    <property type="term" value="C:centrosome"/>
    <property type="evidence" value="ECO:0007669"/>
    <property type="project" value="UniProtKB-SubCell"/>
</dbReference>
<dbReference type="PANTHER" id="PTHR13129:SF4">
    <property type="entry name" value="DDB1- AND CUL4-ASSOCIATED FACTOR 1"/>
    <property type="match status" value="1"/>
</dbReference>
<evidence type="ECO:0000256" key="12">
    <source>
        <dbReference type="ARBA" id="ARBA00022737"/>
    </source>
</evidence>
<keyword evidence="13" id="KW-0547">Nucleotide-binding</keyword>
<proteinExistence type="inferred from homology"/>
<dbReference type="Proteomes" id="UP000694395">
    <property type="component" value="Chromosome 17"/>
</dbReference>
<evidence type="ECO:0000256" key="6">
    <source>
        <dbReference type="ARBA" id="ARBA00022490"/>
    </source>
</evidence>
<evidence type="ECO:0000256" key="4">
    <source>
        <dbReference type="ARBA" id="ARBA00008845"/>
    </source>
</evidence>
<evidence type="ECO:0000313" key="30">
    <source>
        <dbReference type="Proteomes" id="UP000694395"/>
    </source>
</evidence>
<keyword evidence="19" id="KW-0805">Transcription regulation</keyword>
<keyword evidence="21" id="KW-0206">Cytoskeleton</keyword>
<evidence type="ECO:0000256" key="24">
    <source>
        <dbReference type="ARBA" id="ARBA00048679"/>
    </source>
</evidence>
<dbReference type="Gene3D" id="2.130.10.10">
    <property type="entry name" value="YVTN repeat-like/Quinoprotein amine dehydrogenase"/>
    <property type="match status" value="1"/>
</dbReference>
<sequence>MASPAVLVDAKAELTSLLEQWETEQQGTTDDLVSILTKISELVERETEEYHKADPDPFDDRHPGRADPECMLGHLLKILFKNDDFTNALLNCYVMTSREELSMNTAACRLLQNIMPGLETAVVFQEKEGLVEKLFKWAQEAEQPLCIYATGLLARAMENQEIATNYRDDNSKLVPLMLMRLRELQDKDSKSRQALKHPSPKKASQSLQSVAEEPTDRDADEEEGSTSQNTATDNMEEDEEEEEEKKKKERGRETTCSSRIINLSSESTQKLHFTTPSMDPERGLSCCTGSDQSNSSWSEISSWVIGGNYRLYPLTPAIEQRLILQYLTPLGDYQELLAVFMQMDTRELLMRYIDLKHTNDVQLTFDSLLYLASLLLHKKFAADFIAHGGVQKLLEIPRPSMAATGVSLCLYYLAYNQDAMERVCMLPDSVLSDMVGYALWLLECSHASGCCHTTIFFSISFSFRAILQLFDHQDGLRRLVNLISTLEILNPEDQGAMLSDDQVFSSRQTAKHTCMCLRRYFEAHLAVKVEQVKQSLQRTEGGAQVHPQPYYKSCSYSHEQVVDMMDFLIDCGPTQLHWEPVEVFHKLSCVPLVLQLISIACDWRSYYGRSDTVRFALDILAMLTVVPKVQLLLAETVDVLDEGGSTVCTVGMSIILGVAEGEVFVNDAEIQKSALQVVTNCVCAPDQTLTSILHHPPQESVLTKMWNVVQANNGTGCKIYLISLLLTVMPITDADLIRALACKALVGLSRSRSVSQIISKLPLFSSSHIQQLMKEPVLQDKRSQHVRFCRYSAELIERVSGKPLLIGTDVSLARLQRANVVAQSRISFPEKELLLLIRNHLVAKGLQDTASALTKEANLPCGPLSLSIPLSSSPSLYQAVSVAPPPVSSSAVLPRTPRGMVNGGVVVAARLTAVTQSSSSSSVQTPRPSSSSFPPCTPHGPPPHGSPQIGRILFTRERSSVVCSPGTGLGGSSGKRTSSVLRQKSDHGAFSQSPAMKKQLDRHLPSPPALDSIITEYLREQHARCRNPVTTCPPFSLFTPHQCPEPKQRCQAPTNFTSRLTSRVLYPKHGGVDGGCLDRHLIFSRFRPISVFREAEEDDSGFTCCAFSARERFLMLGTCTGHLKLYNVFSGQEEASYSCHTSAITHLEPSRDGSLLLTSASWSVPLSALWSMQSVFEMKHSFLDDHYVEFSKLSQDRVIGTKDQVAHIYDIQSGQKLLTLNDPGLANNYKRNCATFNPSDDLVLNDGVMWDVRSAQAIHKFDKFNMNISGVFHPNRLEVIINTEIWDLRTFHLLHTVPALDQCRGVFNNNATVMYGAMLQADEEDDVMDQQMKSPFGSSFRTFDATDYKPIATVDVKRNIFDLCTDTRDCYLAVIENQDSINMDTVCRLYEVGRQRLAEEGEDDEDQVRNAVLLSTKLISPFQPVLPSAL</sequence>
<dbReference type="GO" id="GO:0005524">
    <property type="term" value="F:ATP binding"/>
    <property type="evidence" value="ECO:0007669"/>
    <property type="project" value="UniProtKB-KW"/>
</dbReference>
<dbReference type="SUPFAM" id="SSF50978">
    <property type="entry name" value="WD40 repeat-like"/>
    <property type="match status" value="1"/>
</dbReference>
<dbReference type="InterPro" id="IPR006594">
    <property type="entry name" value="LisH"/>
</dbReference>
<keyword evidence="20" id="KW-0804">Transcription</keyword>
<evidence type="ECO:0000256" key="20">
    <source>
        <dbReference type="ARBA" id="ARBA00023163"/>
    </source>
</evidence>
<dbReference type="InterPro" id="IPR036322">
    <property type="entry name" value="WD40_repeat_dom_sf"/>
</dbReference>
<evidence type="ECO:0000256" key="7">
    <source>
        <dbReference type="ARBA" id="ARBA00022527"/>
    </source>
</evidence>
<feature type="region of interest" description="Disordered" evidence="28">
    <location>
        <begin position="187"/>
        <end position="261"/>
    </location>
</feature>
<comment type="catalytic activity">
    <reaction evidence="24">
        <text>L-seryl-[protein] + ATP = O-phospho-L-seryl-[protein] + ADP + H(+)</text>
        <dbReference type="Rhea" id="RHEA:17989"/>
        <dbReference type="Rhea" id="RHEA-COMP:9863"/>
        <dbReference type="Rhea" id="RHEA-COMP:11604"/>
        <dbReference type="ChEBI" id="CHEBI:15378"/>
        <dbReference type="ChEBI" id="CHEBI:29999"/>
        <dbReference type="ChEBI" id="CHEBI:30616"/>
        <dbReference type="ChEBI" id="CHEBI:83421"/>
        <dbReference type="ChEBI" id="CHEBI:456216"/>
        <dbReference type="EC" id="2.7.11.1"/>
    </reaction>
</comment>
<feature type="compositionally biased region" description="Acidic residues" evidence="28">
    <location>
        <begin position="234"/>
        <end position="243"/>
    </location>
</feature>
<evidence type="ECO:0000256" key="14">
    <source>
        <dbReference type="ARBA" id="ARBA00022777"/>
    </source>
</evidence>
<evidence type="ECO:0000256" key="22">
    <source>
        <dbReference type="ARBA" id="ARBA00023242"/>
    </source>
</evidence>
<feature type="compositionally biased region" description="Acidic residues" evidence="28">
    <location>
        <begin position="213"/>
        <end position="224"/>
    </location>
</feature>
<reference evidence="29" key="3">
    <citation type="submission" date="2025-09" db="UniProtKB">
        <authorList>
            <consortium name="Ensembl"/>
        </authorList>
    </citation>
    <scope>IDENTIFICATION</scope>
</reference>
<dbReference type="GO" id="GO:0030331">
    <property type="term" value="F:nuclear estrogen receptor binding"/>
    <property type="evidence" value="ECO:0007669"/>
    <property type="project" value="TreeGrafter"/>
</dbReference>
<keyword evidence="14" id="KW-0418">Kinase</keyword>
<dbReference type="FunFam" id="2.130.10.10:FF:000055">
    <property type="entry name" value="DDB1 and CUL4-associated factor 1"/>
    <property type="match status" value="1"/>
</dbReference>
<evidence type="ECO:0000256" key="2">
    <source>
        <dbReference type="ARBA" id="ARBA00004300"/>
    </source>
</evidence>